<evidence type="ECO:0000313" key="3">
    <source>
        <dbReference type="WBParaSite" id="HNAJ_0001077901-mRNA-1"/>
    </source>
</evidence>
<dbReference type="WBParaSite" id="HNAJ_0001077901-mRNA-1">
    <property type="protein sequence ID" value="HNAJ_0001077901-mRNA-1"/>
    <property type="gene ID" value="HNAJ_0001077901"/>
</dbReference>
<dbReference type="EMBL" id="UZAE01013211">
    <property type="protein sequence ID" value="VDO08747.1"/>
    <property type="molecule type" value="Genomic_DNA"/>
</dbReference>
<sequence>MLLLQKRVLFQRTVGQHIIKHLPILDRWSCLQVFPTWRGLVETPVILAQGSEENRSKIMKQLVLSEEETILIIRDKRGMDLFRNILQTCPILGFHSFNIVSLDLRNYIIPIDELNDLLSGTSSPALFNLESLSANLKEVRGFVSDCYTTWRGNTPVLTEPIQALPRLKRLDVLIIPTLTVNSTPLAKLLWLCLNASEFTLRDMNGSTPWGPNVLFPWYCQHNFPNQYPNLKVLSVSVYSEFLSVMLMVSKGDFKTWYPKLERLTLFAQCNYMIRQDLEEYRRIFHDITVVVPPYTVSSQLNSTPV</sequence>
<dbReference type="OrthoDB" id="6235654at2759"/>
<reference evidence="1 2" key="2">
    <citation type="submission" date="2018-11" db="EMBL/GenBank/DDBJ databases">
        <authorList>
            <consortium name="Pathogen Informatics"/>
        </authorList>
    </citation>
    <scope>NUCLEOTIDE SEQUENCE [LARGE SCALE GENOMIC DNA]</scope>
</reference>
<protein>
    <submittedName>
        <fullName evidence="3">Cbs domain-containing protein</fullName>
    </submittedName>
</protein>
<proteinExistence type="predicted"/>
<dbReference type="Proteomes" id="UP000278807">
    <property type="component" value="Unassembled WGS sequence"/>
</dbReference>
<dbReference type="AlphaFoldDB" id="A0A0R3TSX6"/>
<organism evidence="3">
    <name type="scientific">Rodentolepis nana</name>
    <name type="common">Dwarf tapeworm</name>
    <name type="synonym">Hymenolepis nana</name>
    <dbReference type="NCBI Taxonomy" id="102285"/>
    <lineage>
        <taxon>Eukaryota</taxon>
        <taxon>Metazoa</taxon>
        <taxon>Spiralia</taxon>
        <taxon>Lophotrochozoa</taxon>
        <taxon>Platyhelminthes</taxon>
        <taxon>Cestoda</taxon>
        <taxon>Eucestoda</taxon>
        <taxon>Cyclophyllidea</taxon>
        <taxon>Hymenolepididae</taxon>
        <taxon>Rodentolepis</taxon>
    </lineage>
</organism>
<gene>
    <name evidence="1" type="ORF">HNAJ_LOCUS10774</name>
</gene>
<accession>A0A0R3TSX6</accession>
<name>A0A0R3TSX6_RODNA</name>
<evidence type="ECO:0000313" key="1">
    <source>
        <dbReference type="EMBL" id="VDO08747.1"/>
    </source>
</evidence>
<reference evidence="3" key="1">
    <citation type="submission" date="2017-02" db="UniProtKB">
        <authorList>
            <consortium name="WormBaseParasite"/>
        </authorList>
    </citation>
    <scope>IDENTIFICATION</scope>
</reference>
<keyword evidence="2" id="KW-1185">Reference proteome</keyword>
<evidence type="ECO:0000313" key="2">
    <source>
        <dbReference type="Proteomes" id="UP000278807"/>
    </source>
</evidence>